<evidence type="ECO:0000313" key="2">
    <source>
        <dbReference type="EMBL" id="MFD2891412.1"/>
    </source>
</evidence>
<keyword evidence="1" id="KW-0732">Signal</keyword>
<name>A0ABW5YK06_9FLAO</name>
<gene>
    <name evidence="2" type="ORF">ACFS5J_05220</name>
</gene>
<protein>
    <submittedName>
        <fullName evidence="2">Uncharacterized protein</fullName>
    </submittedName>
</protein>
<feature type="chain" id="PRO_5047148707" evidence="1">
    <location>
        <begin position="20"/>
        <end position="294"/>
    </location>
</feature>
<evidence type="ECO:0000313" key="3">
    <source>
        <dbReference type="Proteomes" id="UP001597534"/>
    </source>
</evidence>
<comment type="caution">
    <text evidence="2">The sequence shown here is derived from an EMBL/GenBank/DDBJ whole genome shotgun (WGS) entry which is preliminary data.</text>
</comment>
<evidence type="ECO:0000256" key="1">
    <source>
        <dbReference type="SAM" id="SignalP"/>
    </source>
</evidence>
<proteinExistence type="predicted"/>
<dbReference type="RefSeq" id="WP_379810997.1">
    <property type="nucleotide sequence ID" value="NZ_JBHUPC010000012.1"/>
</dbReference>
<dbReference type="EMBL" id="JBHUPC010000012">
    <property type="protein sequence ID" value="MFD2891412.1"/>
    <property type="molecule type" value="Genomic_DNA"/>
</dbReference>
<reference evidence="3" key="1">
    <citation type="journal article" date="2019" name="Int. J. Syst. Evol. Microbiol.">
        <title>The Global Catalogue of Microorganisms (GCM) 10K type strain sequencing project: providing services to taxonomists for standard genome sequencing and annotation.</title>
        <authorList>
            <consortium name="The Broad Institute Genomics Platform"/>
            <consortium name="The Broad Institute Genome Sequencing Center for Infectious Disease"/>
            <person name="Wu L."/>
            <person name="Ma J."/>
        </authorList>
    </citation>
    <scope>NUCLEOTIDE SEQUENCE [LARGE SCALE GENOMIC DNA]</scope>
    <source>
        <strain evidence="3">KCTC 22671</strain>
    </source>
</reference>
<keyword evidence="3" id="KW-1185">Reference proteome</keyword>
<dbReference type="Proteomes" id="UP001597534">
    <property type="component" value="Unassembled WGS sequence"/>
</dbReference>
<organism evidence="2 3">
    <name type="scientific">Flavobacterium chuncheonense</name>
    <dbReference type="NCBI Taxonomy" id="2026653"/>
    <lineage>
        <taxon>Bacteria</taxon>
        <taxon>Pseudomonadati</taxon>
        <taxon>Bacteroidota</taxon>
        <taxon>Flavobacteriia</taxon>
        <taxon>Flavobacteriales</taxon>
        <taxon>Flavobacteriaceae</taxon>
        <taxon>Flavobacterium</taxon>
    </lineage>
</organism>
<sequence>MLKLKFVLFFITFCNFVNSQTNYEFFGVIKLNGDEKSMISYRLVFEEKNGNVQGYSITDLDGVHETKNVIEGTYNSKKNELNFREKEILYTKSKISPTSFCFINFLGKVKLDNANSKIDGDFKGLFKNKQKCIDGTLTLAGIVKIEKAVQKLTNKIEKTNRIDQQTKERVNPMRMLDSLKINKLNKGENLNVFWDSDELKLSVWDAGRYDGDIINLYHNDIKILNDYKISSKKDVLNVKLNKGINVFKIEALNEGDVAPNTSHIRLEGNSRVFDLMANIKKGETTQISILKKEH</sequence>
<accession>A0ABW5YK06</accession>
<feature type="signal peptide" evidence="1">
    <location>
        <begin position="1"/>
        <end position="19"/>
    </location>
</feature>